<dbReference type="AlphaFoldDB" id="A0A9P7DG02"/>
<comment type="caution">
    <text evidence="1">The sequence shown here is derived from an EMBL/GenBank/DDBJ whole genome shotgun (WGS) entry which is preliminary data.</text>
</comment>
<dbReference type="GeneID" id="64603150"/>
<sequence>MAMRLEVRRKQVNLRLCRGHKHLNDARRKRNQVHLWLCQGHKCLKGNQQERKAQVAGREFLVKLGVVDCFLVVVVLPRISHEVIYKLVAFSLDFESFANCFAPGRTRWILLVRAV</sequence>
<organism evidence="1 2">
    <name type="scientific">Suillus plorans</name>
    <dbReference type="NCBI Taxonomy" id="116603"/>
    <lineage>
        <taxon>Eukaryota</taxon>
        <taxon>Fungi</taxon>
        <taxon>Dikarya</taxon>
        <taxon>Basidiomycota</taxon>
        <taxon>Agaricomycotina</taxon>
        <taxon>Agaricomycetes</taxon>
        <taxon>Agaricomycetidae</taxon>
        <taxon>Boletales</taxon>
        <taxon>Suillineae</taxon>
        <taxon>Suillaceae</taxon>
        <taxon>Suillus</taxon>
    </lineage>
</organism>
<keyword evidence="2" id="KW-1185">Reference proteome</keyword>
<evidence type="ECO:0000313" key="1">
    <source>
        <dbReference type="EMBL" id="KAG1791067.1"/>
    </source>
</evidence>
<evidence type="ECO:0000313" key="2">
    <source>
        <dbReference type="Proteomes" id="UP000719766"/>
    </source>
</evidence>
<dbReference type="EMBL" id="JABBWE010000045">
    <property type="protein sequence ID" value="KAG1791067.1"/>
    <property type="molecule type" value="Genomic_DNA"/>
</dbReference>
<reference evidence="1" key="1">
    <citation type="journal article" date="2020" name="New Phytol.">
        <title>Comparative genomics reveals dynamic genome evolution in host specialist ectomycorrhizal fungi.</title>
        <authorList>
            <person name="Lofgren L.A."/>
            <person name="Nguyen N.H."/>
            <person name="Vilgalys R."/>
            <person name="Ruytinx J."/>
            <person name="Liao H.L."/>
            <person name="Branco S."/>
            <person name="Kuo A."/>
            <person name="LaButti K."/>
            <person name="Lipzen A."/>
            <person name="Andreopoulos W."/>
            <person name="Pangilinan J."/>
            <person name="Riley R."/>
            <person name="Hundley H."/>
            <person name="Na H."/>
            <person name="Barry K."/>
            <person name="Grigoriev I.V."/>
            <person name="Stajich J.E."/>
            <person name="Kennedy P.G."/>
        </authorList>
    </citation>
    <scope>NUCLEOTIDE SEQUENCE</scope>
    <source>
        <strain evidence="1">S12</strain>
    </source>
</reference>
<name>A0A9P7DG02_9AGAM</name>
<protein>
    <submittedName>
        <fullName evidence="1">Uncharacterized protein</fullName>
    </submittedName>
</protein>
<gene>
    <name evidence="1" type="ORF">HD556DRAFT_1528614</name>
</gene>
<dbReference type="Proteomes" id="UP000719766">
    <property type="component" value="Unassembled WGS sequence"/>
</dbReference>
<accession>A0A9P7DG02</accession>
<proteinExistence type="predicted"/>
<dbReference type="RefSeq" id="XP_041157977.1">
    <property type="nucleotide sequence ID" value="XM_041309386.1"/>
</dbReference>